<dbReference type="InterPro" id="IPR051207">
    <property type="entry name" value="ComplexI_NDUFA9_subunit"/>
</dbReference>
<gene>
    <name evidence="3" type="ORF">SAMN05192576_3425</name>
</gene>
<name>A0A1H0H107_9ACTN</name>
<dbReference type="RefSeq" id="WP_218029395.1">
    <property type="nucleotide sequence ID" value="NZ_BKAE01000008.1"/>
</dbReference>
<dbReference type="InterPro" id="IPR016040">
    <property type="entry name" value="NAD(P)-bd_dom"/>
</dbReference>
<dbReference type="STRING" id="1005944.SAMN05192576_3425"/>
<dbReference type="InterPro" id="IPR036291">
    <property type="entry name" value="NAD(P)-bd_dom_sf"/>
</dbReference>
<dbReference type="GO" id="GO:0044877">
    <property type="term" value="F:protein-containing complex binding"/>
    <property type="evidence" value="ECO:0007669"/>
    <property type="project" value="TreeGrafter"/>
</dbReference>
<feature type="domain" description="NAD(P)-binding" evidence="2">
    <location>
        <begin position="7"/>
        <end position="159"/>
    </location>
</feature>
<accession>A0A1H0H107</accession>
<evidence type="ECO:0000313" key="4">
    <source>
        <dbReference type="Proteomes" id="UP000199004"/>
    </source>
</evidence>
<dbReference type="PANTHER" id="PTHR12126">
    <property type="entry name" value="NADH-UBIQUINONE OXIDOREDUCTASE 39 KDA SUBUNIT-RELATED"/>
    <property type="match status" value="1"/>
</dbReference>
<dbReference type="PANTHER" id="PTHR12126:SF11">
    <property type="entry name" value="NADH DEHYDROGENASE [UBIQUINONE] 1 ALPHA SUBCOMPLEX SUBUNIT 9, MITOCHONDRIAL"/>
    <property type="match status" value="1"/>
</dbReference>
<evidence type="ECO:0000256" key="1">
    <source>
        <dbReference type="SAM" id="MobiDB-lite"/>
    </source>
</evidence>
<sequence length="346" mass="36770">MKILVTGATGYVGGRLVPVLLERGYDVRTTTSDPDRQQPWWGDRVETVVMDALDPDQVAAACDGVDAIYYLIHGMGGDDFAETDRAAATSFADAVRRHSVGRIVYLAGLVPDAPDDELSDHIRSRREVERILSGTPATVVVLRAAVLLGSGSTSFEIIRQVSKRMPVHTVPTWMNSLVQPIAVVDVLEALIGALAYAGPSRHFDLGGPDRLRYGALLAAYTSHAGLARPQVEVPLLPTGLVGTLVGSLTDVPRPTVEALVESLHHDMVVADAASHAEAQLVLLPDGHQLVGLDEAFRRALAPSTSGPEEADPMGPLPQDPVWASGGDDRPAMARAIDAVRGLLPDS</sequence>
<feature type="region of interest" description="Disordered" evidence="1">
    <location>
        <begin position="301"/>
        <end position="329"/>
    </location>
</feature>
<keyword evidence="4" id="KW-1185">Reference proteome</keyword>
<organism evidence="3 4">
    <name type="scientific">Nocardioides szechwanensis</name>
    <dbReference type="NCBI Taxonomy" id="1005944"/>
    <lineage>
        <taxon>Bacteria</taxon>
        <taxon>Bacillati</taxon>
        <taxon>Actinomycetota</taxon>
        <taxon>Actinomycetes</taxon>
        <taxon>Propionibacteriales</taxon>
        <taxon>Nocardioidaceae</taxon>
        <taxon>Nocardioides</taxon>
    </lineage>
</organism>
<dbReference type="SUPFAM" id="SSF51735">
    <property type="entry name" value="NAD(P)-binding Rossmann-fold domains"/>
    <property type="match status" value="1"/>
</dbReference>
<dbReference type="AlphaFoldDB" id="A0A1H0H107"/>
<evidence type="ECO:0000259" key="2">
    <source>
        <dbReference type="Pfam" id="PF13460"/>
    </source>
</evidence>
<dbReference type="EMBL" id="FNIC01000006">
    <property type="protein sequence ID" value="SDO12936.1"/>
    <property type="molecule type" value="Genomic_DNA"/>
</dbReference>
<dbReference type="Proteomes" id="UP000199004">
    <property type="component" value="Unassembled WGS sequence"/>
</dbReference>
<dbReference type="Gene3D" id="3.40.50.720">
    <property type="entry name" value="NAD(P)-binding Rossmann-like Domain"/>
    <property type="match status" value="1"/>
</dbReference>
<protein>
    <submittedName>
        <fullName evidence="3">Uncharacterized conserved protein YbjT, contains NAD(P)-binding and DUF2867 domains</fullName>
    </submittedName>
</protein>
<reference evidence="3 4" key="1">
    <citation type="submission" date="2016-10" db="EMBL/GenBank/DDBJ databases">
        <authorList>
            <person name="de Groot N.N."/>
        </authorList>
    </citation>
    <scope>NUCLEOTIDE SEQUENCE [LARGE SCALE GENOMIC DNA]</scope>
    <source>
        <strain evidence="3 4">CGMCC 1.11147</strain>
    </source>
</reference>
<dbReference type="Pfam" id="PF13460">
    <property type="entry name" value="NAD_binding_10"/>
    <property type="match status" value="1"/>
</dbReference>
<evidence type="ECO:0000313" key="3">
    <source>
        <dbReference type="EMBL" id="SDO12936.1"/>
    </source>
</evidence>
<proteinExistence type="predicted"/>